<name>A0ABP2TMF1_9GAMM</name>
<dbReference type="InterPro" id="IPR010998">
    <property type="entry name" value="Integrase_recombinase_N"/>
</dbReference>
<keyword evidence="1" id="KW-0229">DNA integration</keyword>
<sequence>MATYQKRNGRITAMVRIKPHPVKSKTFDTMRDAKAWAQELEVKLKNEKAQIYEHILLKDALTEYRDTVSIKKKSSIQEIQKINFVLKHMKCDIPLYSVDKMFLVGWREKRLEDVKGSTVQREFIMLMGFFTWCVETKLWLSTNPVKEIQMPKSGNHRERVISPEEVEALSPFLNDNLRDIFHLALETGMRQAEICNLTWNRIYLDKSYLRLEITKNGKPREVPLSKRAKEILSARKAKGAGLVFGEYSTYRAGQDFYKARIKAELFGFTFHDARHTAATRIALKIQVLDLCKMFGWSNPKRAMTYYNPTASEIASRL</sequence>
<evidence type="ECO:0000256" key="3">
    <source>
        <dbReference type="ARBA" id="ARBA00023172"/>
    </source>
</evidence>
<dbReference type="PANTHER" id="PTHR30349">
    <property type="entry name" value="PHAGE INTEGRASE-RELATED"/>
    <property type="match status" value="1"/>
</dbReference>
<dbReference type="RefSeq" id="WP_004653841.1">
    <property type="nucleotide sequence ID" value="NZ_KB849179.1"/>
</dbReference>
<dbReference type="Gene3D" id="1.10.443.10">
    <property type="entry name" value="Intergrase catalytic core"/>
    <property type="match status" value="1"/>
</dbReference>
<keyword evidence="3" id="KW-0233">DNA recombination</keyword>
<protein>
    <recommendedName>
        <fullName evidence="4">Tyr recombinase domain-containing protein</fullName>
    </recommendedName>
</protein>
<evidence type="ECO:0000313" key="6">
    <source>
        <dbReference type="Proteomes" id="UP000013034"/>
    </source>
</evidence>
<dbReference type="InterPro" id="IPR050090">
    <property type="entry name" value="Tyrosine_recombinase_XerCD"/>
</dbReference>
<evidence type="ECO:0000256" key="1">
    <source>
        <dbReference type="ARBA" id="ARBA00022908"/>
    </source>
</evidence>
<evidence type="ECO:0000256" key="2">
    <source>
        <dbReference type="ARBA" id="ARBA00023125"/>
    </source>
</evidence>
<evidence type="ECO:0000313" key="5">
    <source>
        <dbReference type="EMBL" id="ENU23531.1"/>
    </source>
</evidence>
<dbReference type="EMBL" id="APOI01000015">
    <property type="protein sequence ID" value="ENU23531.1"/>
    <property type="molecule type" value="Genomic_DNA"/>
</dbReference>
<dbReference type="PANTHER" id="PTHR30349:SF94">
    <property type="entry name" value="INTEGRASE_RECOMBINASE HI_1414-RELATED"/>
    <property type="match status" value="1"/>
</dbReference>
<dbReference type="InterPro" id="IPR002104">
    <property type="entry name" value="Integrase_catalytic"/>
</dbReference>
<dbReference type="PROSITE" id="PS51898">
    <property type="entry name" value="TYR_RECOMBINASE"/>
    <property type="match status" value="1"/>
</dbReference>
<keyword evidence="6" id="KW-1185">Reference proteome</keyword>
<dbReference type="Pfam" id="PF00589">
    <property type="entry name" value="Phage_integrase"/>
    <property type="match status" value="1"/>
</dbReference>
<keyword evidence="2" id="KW-0238">DNA-binding</keyword>
<accession>A0ABP2TMF1</accession>
<feature type="domain" description="Tyr recombinase" evidence="4">
    <location>
        <begin position="156"/>
        <end position="317"/>
    </location>
</feature>
<proteinExistence type="predicted"/>
<dbReference type="Gene3D" id="1.10.150.130">
    <property type="match status" value="1"/>
</dbReference>
<dbReference type="SUPFAM" id="SSF56349">
    <property type="entry name" value="DNA breaking-rejoining enzymes"/>
    <property type="match status" value="1"/>
</dbReference>
<dbReference type="CDD" id="cd00796">
    <property type="entry name" value="INT_Rci_Hp1_C"/>
    <property type="match status" value="1"/>
</dbReference>
<comment type="caution">
    <text evidence="5">The sequence shown here is derived from an EMBL/GenBank/DDBJ whole genome shotgun (WGS) entry which is preliminary data.</text>
</comment>
<gene>
    <name evidence="5" type="ORF">F993_01684</name>
</gene>
<organism evidence="5 6">
    <name type="scientific">Acinetobacter proteolyticus</name>
    <dbReference type="NCBI Taxonomy" id="1776741"/>
    <lineage>
        <taxon>Bacteria</taxon>
        <taxon>Pseudomonadati</taxon>
        <taxon>Pseudomonadota</taxon>
        <taxon>Gammaproteobacteria</taxon>
        <taxon>Moraxellales</taxon>
        <taxon>Moraxellaceae</taxon>
        <taxon>Acinetobacter</taxon>
    </lineage>
</organism>
<dbReference type="Proteomes" id="UP000013034">
    <property type="component" value="Unassembled WGS sequence"/>
</dbReference>
<dbReference type="InterPro" id="IPR011010">
    <property type="entry name" value="DNA_brk_join_enz"/>
</dbReference>
<reference evidence="5 6" key="1">
    <citation type="submission" date="2013-02" db="EMBL/GenBank/DDBJ databases">
        <title>The Genome Sequence of Acinetobacter sp. NIPH 809.</title>
        <authorList>
            <consortium name="The Broad Institute Genome Sequencing Platform"/>
            <consortium name="The Broad Institute Genome Sequencing Center for Infectious Disease"/>
            <person name="Cerqueira G."/>
            <person name="Feldgarden M."/>
            <person name="Courvalin P."/>
            <person name="Perichon B."/>
            <person name="Grillot-Courvalin C."/>
            <person name="Clermont D."/>
            <person name="Rocha E."/>
            <person name="Yoon E.-J."/>
            <person name="Nemec A."/>
            <person name="Walker B."/>
            <person name="Young S.K."/>
            <person name="Zeng Q."/>
            <person name="Gargeya S."/>
            <person name="Fitzgerald M."/>
            <person name="Haas B."/>
            <person name="Abouelleil A."/>
            <person name="Alvarado L."/>
            <person name="Arachchi H.M."/>
            <person name="Berlin A.M."/>
            <person name="Chapman S.B."/>
            <person name="Dewar J."/>
            <person name="Goldberg J."/>
            <person name="Griggs A."/>
            <person name="Gujja S."/>
            <person name="Hansen M."/>
            <person name="Howarth C."/>
            <person name="Imamovic A."/>
            <person name="Larimer J."/>
            <person name="McCowan C."/>
            <person name="Murphy C."/>
            <person name="Neiman D."/>
            <person name="Pearson M."/>
            <person name="Priest M."/>
            <person name="Roberts A."/>
            <person name="Saif S."/>
            <person name="Shea T."/>
            <person name="Sisk P."/>
            <person name="Sykes S."/>
            <person name="Wortman J."/>
            <person name="Nusbaum C."/>
            <person name="Birren B."/>
        </authorList>
    </citation>
    <scope>NUCLEOTIDE SEQUENCE [LARGE SCALE GENOMIC DNA]</scope>
    <source>
        <strain evidence="5 6">NIPH 809</strain>
    </source>
</reference>
<evidence type="ECO:0000259" key="4">
    <source>
        <dbReference type="PROSITE" id="PS51898"/>
    </source>
</evidence>
<dbReference type="InterPro" id="IPR013762">
    <property type="entry name" value="Integrase-like_cat_sf"/>
</dbReference>